<feature type="compositionally biased region" description="Basic and acidic residues" evidence="3">
    <location>
        <begin position="71"/>
        <end position="150"/>
    </location>
</feature>
<dbReference type="EMBL" id="LJIG01022618">
    <property type="protein sequence ID" value="KRT79598.1"/>
    <property type="molecule type" value="Genomic_DNA"/>
</dbReference>
<dbReference type="SMART" id="SM00513">
    <property type="entry name" value="SAP"/>
    <property type="match status" value="1"/>
</dbReference>
<dbReference type="SUPFAM" id="SSF49899">
    <property type="entry name" value="Concanavalin A-like lectins/glucanases"/>
    <property type="match status" value="1"/>
</dbReference>
<keyword evidence="2" id="KW-0597">Phosphoprotein</keyword>
<dbReference type="SUPFAM" id="SSF68906">
    <property type="entry name" value="SAP domain"/>
    <property type="match status" value="1"/>
</dbReference>
<dbReference type="InterPro" id="IPR036361">
    <property type="entry name" value="SAP_dom_sf"/>
</dbReference>
<evidence type="ECO:0008006" key="8">
    <source>
        <dbReference type="Google" id="ProtNLM"/>
    </source>
</evidence>
<feature type="compositionally biased region" description="Basic and acidic residues" evidence="3">
    <location>
        <begin position="231"/>
        <end position="249"/>
    </location>
</feature>
<dbReference type="InterPro" id="IPR003877">
    <property type="entry name" value="SPRY_dom"/>
</dbReference>
<feature type="region of interest" description="Disordered" evidence="3">
    <location>
        <begin position="45"/>
        <end position="280"/>
    </location>
</feature>
<keyword evidence="1" id="KW-0488">Methylation</keyword>
<organism evidence="6 7">
    <name type="scientific">Oryctes borbonicus</name>
    <dbReference type="NCBI Taxonomy" id="1629725"/>
    <lineage>
        <taxon>Eukaryota</taxon>
        <taxon>Metazoa</taxon>
        <taxon>Ecdysozoa</taxon>
        <taxon>Arthropoda</taxon>
        <taxon>Hexapoda</taxon>
        <taxon>Insecta</taxon>
        <taxon>Pterygota</taxon>
        <taxon>Neoptera</taxon>
        <taxon>Endopterygota</taxon>
        <taxon>Coleoptera</taxon>
        <taxon>Polyphaga</taxon>
        <taxon>Scarabaeiformia</taxon>
        <taxon>Scarabaeidae</taxon>
        <taxon>Dynastinae</taxon>
        <taxon>Oryctes</taxon>
    </lineage>
</organism>
<dbReference type="GO" id="GO:0005634">
    <property type="term" value="C:nucleus"/>
    <property type="evidence" value="ECO:0007669"/>
    <property type="project" value="TreeGrafter"/>
</dbReference>
<dbReference type="GO" id="GO:0003723">
    <property type="term" value="F:RNA binding"/>
    <property type="evidence" value="ECO:0007669"/>
    <property type="project" value="TreeGrafter"/>
</dbReference>
<proteinExistence type="predicted"/>
<dbReference type="Pfam" id="PF00622">
    <property type="entry name" value="SPRY"/>
    <property type="match status" value="1"/>
</dbReference>
<feature type="compositionally biased region" description="Basic and acidic residues" evidence="3">
    <location>
        <begin position="342"/>
        <end position="436"/>
    </location>
</feature>
<dbReference type="Gene3D" id="3.40.50.300">
    <property type="entry name" value="P-loop containing nucleotide triphosphate hydrolases"/>
    <property type="match status" value="1"/>
</dbReference>
<dbReference type="PROSITE" id="PS50188">
    <property type="entry name" value="B302_SPRY"/>
    <property type="match status" value="1"/>
</dbReference>
<gene>
    <name evidence="6" type="ORF">AMK59_7718</name>
</gene>
<feature type="domain" description="SAP" evidence="5">
    <location>
        <begin position="7"/>
        <end position="41"/>
    </location>
</feature>
<dbReference type="PROSITE" id="PS50800">
    <property type="entry name" value="SAP"/>
    <property type="match status" value="1"/>
</dbReference>
<dbReference type="Pfam" id="PF02037">
    <property type="entry name" value="SAP"/>
    <property type="match status" value="1"/>
</dbReference>
<dbReference type="OrthoDB" id="445357at2759"/>
<evidence type="ECO:0000256" key="1">
    <source>
        <dbReference type="ARBA" id="ARBA00022481"/>
    </source>
</evidence>
<comment type="caution">
    <text evidence="6">The sequence shown here is derived from an EMBL/GenBank/DDBJ whole genome shotgun (WGS) entry which is preliminary data.</text>
</comment>
<protein>
    <recommendedName>
        <fullName evidence="8">SAP domain-containing protein</fullName>
    </recommendedName>
</protein>
<feature type="compositionally biased region" description="Basic residues" evidence="3">
    <location>
        <begin position="250"/>
        <end position="268"/>
    </location>
</feature>
<dbReference type="PANTHER" id="PTHR12381:SF56">
    <property type="entry name" value="B30.2_SPRY DOMAIN-CONTAINING PROTEIN-RELATED"/>
    <property type="match status" value="1"/>
</dbReference>
<evidence type="ECO:0000256" key="2">
    <source>
        <dbReference type="ARBA" id="ARBA00022553"/>
    </source>
</evidence>
<keyword evidence="7" id="KW-1185">Reference proteome</keyword>
<dbReference type="GO" id="GO:0000380">
    <property type="term" value="P:alternative mRNA splicing, via spliceosome"/>
    <property type="evidence" value="ECO:0007669"/>
    <property type="project" value="TreeGrafter"/>
</dbReference>
<dbReference type="InterPro" id="IPR003034">
    <property type="entry name" value="SAP_dom"/>
</dbReference>
<dbReference type="InterPro" id="IPR013320">
    <property type="entry name" value="ConA-like_dom_sf"/>
</dbReference>
<feature type="compositionally biased region" description="Polar residues" evidence="3">
    <location>
        <begin position="54"/>
        <end position="63"/>
    </location>
</feature>
<feature type="domain" description="B30.2/SPRY" evidence="4">
    <location>
        <begin position="419"/>
        <end position="626"/>
    </location>
</feature>
<dbReference type="Gene3D" id="2.60.120.920">
    <property type="match status" value="2"/>
</dbReference>
<dbReference type="InterPro" id="IPR001870">
    <property type="entry name" value="B30.2/SPRY"/>
</dbReference>
<evidence type="ECO:0000256" key="3">
    <source>
        <dbReference type="SAM" id="MobiDB-lite"/>
    </source>
</evidence>
<evidence type="ECO:0000259" key="4">
    <source>
        <dbReference type="PROSITE" id="PS50188"/>
    </source>
</evidence>
<feature type="compositionally biased region" description="Basic and acidic residues" evidence="3">
    <location>
        <begin position="159"/>
        <end position="189"/>
    </location>
</feature>
<dbReference type="AlphaFoldDB" id="A0A0T6AXR0"/>
<dbReference type="Pfam" id="PF13671">
    <property type="entry name" value="AAA_33"/>
    <property type="match status" value="1"/>
</dbReference>
<reference evidence="6 7" key="1">
    <citation type="submission" date="2015-09" db="EMBL/GenBank/DDBJ databases">
        <title>Draft genome of the scarab beetle Oryctes borbonicus.</title>
        <authorList>
            <person name="Meyer J.M."/>
            <person name="Markov G.V."/>
            <person name="Baskaran P."/>
            <person name="Herrmann M."/>
            <person name="Sommer R.J."/>
            <person name="Roedelsperger C."/>
        </authorList>
    </citation>
    <scope>NUCLEOTIDE SEQUENCE [LARGE SCALE GENOMIC DNA]</scope>
    <source>
        <strain evidence="6">OB123</strain>
        <tissue evidence="6">Whole animal</tissue>
    </source>
</reference>
<evidence type="ECO:0000313" key="6">
    <source>
        <dbReference type="EMBL" id="KRT79598.1"/>
    </source>
</evidence>
<dbReference type="InterPro" id="IPR043136">
    <property type="entry name" value="B30.2/SPRY_sf"/>
</dbReference>
<dbReference type="PANTHER" id="PTHR12381">
    <property type="entry name" value="HETEROGENEOUS NUCLEAR RIBONUCLEOPROTEIN U FAMILY MEMBER"/>
    <property type="match status" value="1"/>
</dbReference>
<dbReference type="SMART" id="SM00449">
    <property type="entry name" value="SPRY"/>
    <property type="match status" value="1"/>
</dbReference>
<feature type="compositionally biased region" description="Basic and acidic residues" evidence="3">
    <location>
        <begin position="448"/>
        <end position="507"/>
    </location>
</feature>
<dbReference type="Proteomes" id="UP000051574">
    <property type="component" value="Unassembled WGS sequence"/>
</dbReference>
<evidence type="ECO:0000313" key="7">
    <source>
        <dbReference type="Proteomes" id="UP000051574"/>
    </source>
</evidence>
<evidence type="ECO:0000259" key="5">
    <source>
        <dbReference type="PROSITE" id="PS50800"/>
    </source>
</evidence>
<dbReference type="Gene3D" id="1.10.720.30">
    <property type="entry name" value="SAP domain"/>
    <property type="match status" value="1"/>
</dbReference>
<feature type="region of interest" description="Disordered" evidence="3">
    <location>
        <begin position="342"/>
        <end position="508"/>
    </location>
</feature>
<accession>A0A0T6AXR0</accession>
<feature type="compositionally biased region" description="Acidic residues" evidence="3">
    <location>
        <begin position="217"/>
        <end position="230"/>
    </location>
</feature>
<dbReference type="InterPro" id="IPR027417">
    <property type="entry name" value="P-loop_NTPase"/>
</dbReference>
<sequence length="762" mass="87078">MSAELDPAKLKVVELRSELSARGLDTKGNKPVLVKRLKDALEKELKKELPDTSIADTSTEDLNTSQTEESETSKEEEQRNAPVADDKKEVTKTPEKEIKCQESSVKEVDNKIKREEPVERRISEELDKDTEEPAAKKPKIEHTPEKKMSEDETEVDKDEEIKSALIKKEDIKQEETTKVDEEEASKSVPEDSALVKLEENGVKMENIVETESKDSVENIEEPMETGESECAESKLPDKKGETKDSPQRGDKRKRSPSPNRSQRRRSRSPIKEDEPVIDNSKVQLNWYDSDLHLQIDKESFLSGKPYHDGAFGYIWSGTRATHGADTGKVCYEVKITEELKWEDFIRQPDRGRRDRERKEPRRDRSERRDKSSDKKKVVDKKDSRHKDKSKEEKGNEDSHEKPEEADIAKEEDKTQRIGEEKELMECESKVEEKQEDASQESNSAEATEDTKIETSQEDASSQKEEKADETMEVDETKGDEKTEEKKGESDNKQETEKEEKKESKETEVITPISSHLIRIGWSSLNSGLQLGESKFSYGYESSGKFVHDKNFVDYGKPFAVGDVIGAYLDFSEEAVNIRYTLNGEELPVAFTIPKTEVPEENFSLFPHVLSRNYAFEVNLGGKDEPFFSHPESLSDYVYIDKFENKVSGPTRPETRGDCEVIMMCGLRGDCEVIMMCGLPASGKTHWVNEHVANNPDKRYTVIGNTQLLEKMTVNGNPLKNSLKGRWNIVLEKLSKCLNKLVEIAALRRRNYVIDQRTCHYQR</sequence>
<name>A0A0T6AXR0_9SCAR</name>